<dbReference type="PANTHER" id="PTHR46656:SF3">
    <property type="entry name" value="PUTATIVE-RELATED"/>
    <property type="match status" value="1"/>
</dbReference>
<dbReference type="EMBL" id="LGRX02012715">
    <property type="protein sequence ID" value="KAK3266951.1"/>
    <property type="molecule type" value="Genomic_DNA"/>
</dbReference>
<dbReference type="Pfam" id="PF13692">
    <property type="entry name" value="Glyco_trans_1_4"/>
    <property type="match status" value="1"/>
</dbReference>
<keyword evidence="3" id="KW-1185">Reference proteome</keyword>
<feature type="region of interest" description="Disordered" evidence="1">
    <location>
        <begin position="450"/>
        <end position="477"/>
    </location>
</feature>
<evidence type="ECO:0000256" key="1">
    <source>
        <dbReference type="SAM" id="MobiDB-lite"/>
    </source>
</evidence>
<name>A0AAE0FVS0_9CHLO</name>
<dbReference type="AlphaFoldDB" id="A0AAE0FVS0"/>
<dbReference type="CDD" id="cd03801">
    <property type="entry name" value="GT4_PimA-like"/>
    <property type="match status" value="1"/>
</dbReference>
<dbReference type="SUPFAM" id="SSF53756">
    <property type="entry name" value="UDP-Glycosyltransferase/glycogen phosphorylase"/>
    <property type="match status" value="1"/>
</dbReference>
<comment type="caution">
    <text evidence="2">The sequence shown here is derived from an EMBL/GenBank/DDBJ whole genome shotgun (WGS) entry which is preliminary data.</text>
</comment>
<reference evidence="2 3" key="1">
    <citation type="journal article" date="2015" name="Genome Biol. Evol.">
        <title>Comparative Genomics of a Bacterivorous Green Alga Reveals Evolutionary Causalities and Consequences of Phago-Mixotrophic Mode of Nutrition.</title>
        <authorList>
            <person name="Burns J.A."/>
            <person name="Paasch A."/>
            <person name="Narechania A."/>
            <person name="Kim E."/>
        </authorList>
    </citation>
    <scope>NUCLEOTIDE SEQUENCE [LARGE SCALE GENOMIC DNA]</scope>
    <source>
        <strain evidence="2 3">PLY_AMNH</strain>
    </source>
</reference>
<dbReference type="PANTHER" id="PTHR46656">
    <property type="entry name" value="PUTATIVE-RELATED"/>
    <property type="match status" value="1"/>
</dbReference>
<organism evidence="2 3">
    <name type="scientific">Cymbomonas tetramitiformis</name>
    <dbReference type="NCBI Taxonomy" id="36881"/>
    <lineage>
        <taxon>Eukaryota</taxon>
        <taxon>Viridiplantae</taxon>
        <taxon>Chlorophyta</taxon>
        <taxon>Pyramimonadophyceae</taxon>
        <taxon>Pyramimonadales</taxon>
        <taxon>Pyramimonadaceae</taxon>
        <taxon>Cymbomonas</taxon>
    </lineage>
</organism>
<sequence length="477" mass="52621">MAWAIPSLDAYKRLQVCMGQVRFPGALFCRLRLLAVISFLCTRTKCVGAESQRVRPYRLQVETWLELPHSYSVISQHLLLEFLNRDDIQLSFSDLPFYNPAWKRVRGLFPPADEAALLNLKPSTIPPEGILRIAYPFVLQRPAESSAKVVVYGTTEWTVCQANDAFPSPAGISGRAQWEATDVTILTASEYSRGGFLRCGVPRERVTVIPNGVDLQIFQPAGTEARATFRKRQEWEGRFVFLNVGAMTTNKGVVDLIRAFLGIQQRHPRALLFLKGGDHLYPSLQLLVEACANQGIDLGALLQSGNVEYAADPLAFRQMAELYRAADVYVTPYRAEGFNMPVLEAAACGLAVICTRGGPTDEFTAPSFALHVNATLEPVGNPQDTTPGGRKQWLRPDLLHLQEQMEFVMTDEGETFLEKARQAGPAFIKSTHSWTVIADRIAQLFIGNAGQDSGGVGGNESIPEKGLSRQTASHAEL</sequence>
<dbReference type="Gene3D" id="3.40.50.2000">
    <property type="entry name" value="Glycogen Phosphorylase B"/>
    <property type="match status" value="1"/>
</dbReference>
<proteinExistence type="predicted"/>
<evidence type="ECO:0008006" key="4">
    <source>
        <dbReference type="Google" id="ProtNLM"/>
    </source>
</evidence>
<evidence type="ECO:0000313" key="3">
    <source>
        <dbReference type="Proteomes" id="UP001190700"/>
    </source>
</evidence>
<feature type="compositionally biased region" description="Polar residues" evidence="1">
    <location>
        <begin position="468"/>
        <end position="477"/>
    </location>
</feature>
<dbReference type="Proteomes" id="UP001190700">
    <property type="component" value="Unassembled WGS sequence"/>
</dbReference>
<protein>
    <recommendedName>
        <fullName evidence="4">Glycosyl transferase family 1 domain-containing protein</fullName>
    </recommendedName>
</protein>
<gene>
    <name evidence="2" type="ORF">CYMTET_24460</name>
</gene>
<accession>A0AAE0FVS0</accession>
<evidence type="ECO:0000313" key="2">
    <source>
        <dbReference type="EMBL" id="KAK3266951.1"/>
    </source>
</evidence>